<evidence type="ECO:0000313" key="2">
    <source>
        <dbReference type="Proteomes" id="UP000642748"/>
    </source>
</evidence>
<organism evidence="1 2">
    <name type="scientific">Rugosimonospora africana</name>
    <dbReference type="NCBI Taxonomy" id="556532"/>
    <lineage>
        <taxon>Bacteria</taxon>
        <taxon>Bacillati</taxon>
        <taxon>Actinomycetota</taxon>
        <taxon>Actinomycetes</taxon>
        <taxon>Micromonosporales</taxon>
        <taxon>Micromonosporaceae</taxon>
        <taxon>Rugosimonospora</taxon>
    </lineage>
</organism>
<dbReference type="Proteomes" id="UP000642748">
    <property type="component" value="Unassembled WGS sequence"/>
</dbReference>
<keyword evidence="2" id="KW-1185">Reference proteome</keyword>
<dbReference type="RefSeq" id="WP_203923325.1">
    <property type="nucleotide sequence ID" value="NZ_BONZ01000086.1"/>
</dbReference>
<dbReference type="EMBL" id="BONZ01000086">
    <property type="protein sequence ID" value="GIH19882.1"/>
    <property type="molecule type" value="Genomic_DNA"/>
</dbReference>
<sequence>MPTIHPLAKCGFNTRAVPPLIVCEDGPGTTLLRGITAKGEIFPIASSVDLVNDVTGPTFSPDGSILFLNIMGEDPPNQPAMSFAVWGPWRKYA</sequence>
<protein>
    <submittedName>
        <fullName evidence="1">Uncharacterized protein</fullName>
    </submittedName>
</protein>
<dbReference type="AlphaFoldDB" id="A0A8J3R138"/>
<accession>A0A8J3R138</accession>
<reference evidence="1" key="1">
    <citation type="submission" date="2021-01" db="EMBL/GenBank/DDBJ databases">
        <title>Whole genome shotgun sequence of Rugosimonospora africana NBRC 104875.</title>
        <authorList>
            <person name="Komaki H."/>
            <person name="Tamura T."/>
        </authorList>
    </citation>
    <scope>NUCLEOTIDE SEQUENCE</scope>
    <source>
        <strain evidence="1">NBRC 104875</strain>
    </source>
</reference>
<name>A0A8J3R138_9ACTN</name>
<proteinExistence type="predicted"/>
<evidence type="ECO:0000313" key="1">
    <source>
        <dbReference type="EMBL" id="GIH19882.1"/>
    </source>
</evidence>
<comment type="caution">
    <text evidence="1">The sequence shown here is derived from an EMBL/GenBank/DDBJ whole genome shotgun (WGS) entry which is preliminary data.</text>
</comment>
<gene>
    <name evidence="1" type="ORF">Raf01_80540</name>
</gene>